<name>M1DL34_SOLTU</name>
<evidence type="ECO:0000313" key="2">
    <source>
        <dbReference type="EnsemblPlants" id="PGSC0003DMT400090748"/>
    </source>
</evidence>
<feature type="compositionally biased region" description="Polar residues" evidence="1">
    <location>
        <begin position="232"/>
        <end position="260"/>
    </location>
</feature>
<dbReference type="InParanoid" id="M1DL34"/>
<dbReference type="HOGENOM" id="CLU_042357_0_0_1"/>
<dbReference type="PaxDb" id="4113-PGSC0003DMT400090748"/>
<feature type="compositionally biased region" description="Low complexity" evidence="1">
    <location>
        <begin position="26"/>
        <end position="40"/>
    </location>
</feature>
<dbReference type="Gramene" id="PGSC0003DMT400090748">
    <property type="protein sequence ID" value="PGSC0003DMT400090748"/>
    <property type="gene ID" value="PGSC0003DMG400040319"/>
</dbReference>
<proteinExistence type="predicted"/>
<protein>
    <submittedName>
        <fullName evidence="2">Uncharacterized protein</fullName>
    </submittedName>
</protein>
<feature type="compositionally biased region" description="Polar residues" evidence="1">
    <location>
        <begin position="274"/>
        <end position="287"/>
    </location>
</feature>
<dbReference type="AlphaFoldDB" id="M1DL34"/>
<dbReference type="Proteomes" id="UP000011115">
    <property type="component" value="Unassembled WGS sequence"/>
</dbReference>
<dbReference type="EnsemblPlants" id="PGSC0003DMT400090748">
    <property type="protein sequence ID" value="PGSC0003DMT400090748"/>
    <property type="gene ID" value="PGSC0003DMG400040319"/>
</dbReference>
<feature type="compositionally biased region" description="Basic and acidic residues" evidence="1">
    <location>
        <begin position="1"/>
        <end position="12"/>
    </location>
</feature>
<reference evidence="3" key="1">
    <citation type="journal article" date="2011" name="Nature">
        <title>Genome sequence and analysis of the tuber crop potato.</title>
        <authorList>
            <consortium name="The Potato Genome Sequencing Consortium"/>
        </authorList>
    </citation>
    <scope>NUCLEOTIDE SEQUENCE [LARGE SCALE GENOMIC DNA]</scope>
    <source>
        <strain evidence="3">cv. DM1-3 516 R44</strain>
    </source>
</reference>
<feature type="region of interest" description="Disordered" evidence="1">
    <location>
        <begin position="1"/>
        <end position="60"/>
    </location>
</feature>
<feature type="region of interest" description="Disordered" evidence="1">
    <location>
        <begin position="184"/>
        <end position="295"/>
    </location>
</feature>
<evidence type="ECO:0000313" key="3">
    <source>
        <dbReference type="Proteomes" id="UP000011115"/>
    </source>
</evidence>
<feature type="compositionally biased region" description="Acidic residues" evidence="1">
    <location>
        <begin position="215"/>
        <end position="229"/>
    </location>
</feature>
<accession>M1DL34</accession>
<keyword evidence="3" id="KW-1185">Reference proteome</keyword>
<organism evidence="2 3">
    <name type="scientific">Solanum tuberosum</name>
    <name type="common">Potato</name>
    <dbReference type="NCBI Taxonomy" id="4113"/>
    <lineage>
        <taxon>Eukaryota</taxon>
        <taxon>Viridiplantae</taxon>
        <taxon>Streptophyta</taxon>
        <taxon>Embryophyta</taxon>
        <taxon>Tracheophyta</taxon>
        <taxon>Spermatophyta</taxon>
        <taxon>Magnoliopsida</taxon>
        <taxon>eudicotyledons</taxon>
        <taxon>Gunneridae</taxon>
        <taxon>Pentapetalae</taxon>
        <taxon>asterids</taxon>
        <taxon>lamiids</taxon>
        <taxon>Solanales</taxon>
        <taxon>Solanaceae</taxon>
        <taxon>Solanoideae</taxon>
        <taxon>Solaneae</taxon>
        <taxon>Solanum</taxon>
    </lineage>
</organism>
<evidence type="ECO:0000256" key="1">
    <source>
        <dbReference type="SAM" id="MobiDB-lite"/>
    </source>
</evidence>
<feature type="compositionally biased region" description="Basic residues" evidence="1">
    <location>
        <begin position="263"/>
        <end position="272"/>
    </location>
</feature>
<sequence>MAEELPADHFRPPDPAMLMPKHNIHSPLLESSSESSYNSSQVREEATHSALAGKELDGTRTNIYMEESRSIWGTKTGVPKSQDIQDSQKSLDFTIPFARNVQATEARSVGESPQIRHQNQTTGEVIRDEYDTGDCSNGRGGSIIGNSSTFHGEIAGRAPGDFTETPVKNFPNLKQAAELQLLAKTQNQYREGKKQGNKVKVPPDDYGALNSKDEIDPDNQSVDESDEDAKDTMQQTGQVFGSSFQDKCTDVQRVTEQQGLSPRGRKQTRHQPHQPITNMSDTSSRPMTRSKSKGY</sequence>
<reference evidence="2" key="2">
    <citation type="submission" date="2015-06" db="UniProtKB">
        <authorList>
            <consortium name="EnsemblPlants"/>
        </authorList>
    </citation>
    <scope>IDENTIFICATION</scope>
    <source>
        <strain evidence="2">DM1-3 516 R44</strain>
    </source>
</reference>